<dbReference type="Pfam" id="PF23493">
    <property type="entry name" value="CysS_C"/>
    <property type="match status" value="1"/>
</dbReference>
<dbReference type="SUPFAM" id="SSF47323">
    <property type="entry name" value="Anticodon-binding domain of a subclass of class I aminoacyl-tRNA synthetases"/>
    <property type="match status" value="1"/>
</dbReference>
<keyword evidence="5 12" id="KW-0436">Ligase</keyword>
<feature type="binding site" evidence="12">
    <location>
        <position position="31"/>
    </location>
    <ligand>
        <name>Zn(2+)</name>
        <dbReference type="ChEBI" id="CHEBI:29105"/>
    </ligand>
</feature>
<feature type="short sequence motif" description="'HIGH' region" evidence="12">
    <location>
        <begin position="33"/>
        <end position="43"/>
    </location>
</feature>
<keyword evidence="11 12" id="KW-0030">Aminoacyl-tRNA synthetase</keyword>
<dbReference type="NCBIfam" id="TIGR00435">
    <property type="entry name" value="cysS"/>
    <property type="match status" value="1"/>
</dbReference>
<dbReference type="PANTHER" id="PTHR10890:SF3">
    <property type="entry name" value="CYSTEINE--TRNA LIGASE, CYTOPLASMIC"/>
    <property type="match status" value="1"/>
</dbReference>
<keyword evidence="6 12" id="KW-0479">Metal-binding</keyword>
<evidence type="ECO:0000256" key="3">
    <source>
        <dbReference type="ARBA" id="ARBA00011245"/>
    </source>
</evidence>
<evidence type="ECO:0000256" key="4">
    <source>
        <dbReference type="ARBA" id="ARBA00022490"/>
    </source>
</evidence>
<evidence type="ECO:0000259" key="13">
    <source>
        <dbReference type="SMART" id="SM00840"/>
    </source>
</evidence>
<dbReference type="Gene3D" id="3.40.50.620">
    <property type="entry name" value="HUPs"/>
    <property type="match status" value="1"/>
</dbReference>
<feature type="binding site" evidence="12">
    <location>
        <position position="274"/>
    </location>
    <ligand>
        <name>ATP</name>
        <dbReference type="ChEBI" id="CHEBI:30616"/>
    </ligand>
</feature>
<comment type="cofactor">
    <cofactor evidence="12">
        <name>Zn(2+)</name>
        <dbReference type="ChEBI" id="CHEBI:29105"/>
    </cofactor>
    <text evidence="12">Binds 1 zinc ion per subunit.</text>
</comment>
<dbReference type="Pfam" id="PF09190">
    <property type="entry name" value="DALR_2"/>
    <property type="match status" value="1"/>
</dbReference>
<evidence type="ECO:0000313" key="15">
    <source>
        <dbReference type="Proteomes" id="UP001168167"/>
    </source>
</evidence>
<comment type="subunit">
    <text evidence="3 12">Monomer.</text>
</comment>
<comment type="similarity">
    <text evidence="2 12">Belongs to the class-I aminoacyl-tRNA synthetase family.</text>
</comment>
<evidence type="ECO:0000313" key="14">
    <source>
        <dbReference type="EMBL" id="MDM5147779.1"/>
    </source>
</evidence>
<dbReference type="EC" id="6.1.1.16" evidence="12"/>
<dbReference type="PRINTS" id="PR00983">
    <property type="entry name" value="TRNASYNTHCYS"/>
</dbReference>
<dbReference type="Pfam" id="PF01406">
    <property type="entry name" value="tRNA-synt_1e"/>
    <property type="match status" value="1"/>
</dbReference>
<comment type="subcellular location">
    <subcellularLocation>
        <location evidence="1 12">Cytoplasm</location>
    </subcellularLocation>
</comment>
<dbReference type="CDD" id="cd00672">
    <property type="entry name" value="CysRS_core"/>
    <property type="match status" value="1"/>
</dbReference>
<dbReference type="InterPro" id="IPR015803">
    <property type="entry name" value="Cys-tRNA-ligase"/>
</dbReference>
<dbReference type="Gene3D" id="1.20.120.1910">
    <property type="entry name" value="Cysteine-tRNA ligase, C-terminal anti-codon recognition domain"/>
    <property type="match status" value="1"/>
</dbReference>
<keyword evidence="10 12" id="KW-0648">Protein biosynthesis</keyword>
<reference evidence="14" key="2">
    <citation type="journal article" date="2023" name="Microbiome">
        <title>Synthase-selected sorting approach identifies a beta-lactone synthase in a nudibranch symbiotic bacterium.</title>
        <authorList>
            <person name="Dzunkova M."/>
            <person name="La Clair J.J."/>
            <person name="Tyml T."/>
            <person name="Doud D."/>
            <person name="Schulz F."/>
            <person name="Piquer-Esteban S."/>
            <person name="Porcel Sanchis D."/>
            <person name="Osborn A."/>
            <person name="Robinson D."/>
            <person name="Louie K.B."/>
            <person name="Bowen B.P."/>
            <person name="Bowers R.M."/>
            <person name="Lee J."/>
            <person name="Arnau V."/>
            <person name="Diaz-Villanueva W."/>
            <person name="Stepanauskas R."/>
            <person name="Gosliner T."/>
            <person name="Date S.V."/>
            <person name="Northen T.R."/>
            <person name="Cheng J.F."/>
            <person name="Burkart M.D."/>
            <person name="Woyke T."/>
        </authorList>
    </citation>
    <scope>NUCLEOTIDE SEQUENCE</scope>
    <source>
        <strain evidence="14">Df01</strain>
    </source>
</reference>
<keyword evidence="8 12" id="KW-0862">Zinc</keyword>
<sequence>MFDDIYFHNTLSNHKERFTPQAAERVTLYVCGPTVYGPVHVGNARPAVVFDMLFRLLRRQYGVAAVRYARNITDIDDKIIAAAAINNEPPATLAARWHKDYHLNMQALSVLPPTDEPCATDYLPQMLAMIETLVQKKHAYEVEGHVLFHVSSYANHGVLSNRCREDMLAGARVEVAPYKRDPADFVLWKPSPPEAPGWDSPWGRGRPGWHIECSAMAAACLGKCIDIHGGGQDLIFPHHENEIAQSCCVHDTDLFARYWLHNGHVNIAGEKMSKSIGNVRLLGEALRQFPGEAVRYALLSAHYRSPLNWTSRLLEDAKSSLDRLYRALPADNGEAADSSEMPPPFVSALADDLNTPLAFSVLHDYAHTAQQSPPSSPVRQQLKAAGRFLGFFNMNAEEWFHADLSAVKLSTADIEMLVARRQEARVGRDFSGADRIRSELAEKGVILEDAAGGTTWRRK</sequence>
<evidence type="ECO:0000256" key="9">
    <source>
        <dbReference type="ARBA" id="ARBA00022840"/>
    </source>
</evidence>
<dbReference type="HAMAP" id="MF_00041">
    <property type="entry name" value="Cys_tRNA_synth"/>
    <property type="match status" value="1"/>
</dbReference>
<feature type="binding site" evidence="12">
    <location>
        <position position="238"/>
    </location>
    <ligand>
        <name>Zn(2+)</name>
        <dbReference type="ChEBI" id="CHEBI:29105"/>
    </ligand>
</feature>
<evidence type="ECO:0000256" key="11">
    <source>
        <dbReference type="ARBA" id="ARBA00023146"/>
    </source>
</evidence>
<protein>
    <recommendedName>
        <fullName evidence="12">Cysteine--tRNA ligase</fullName>
        <ecNumber evidence="12">6.1.1.16</ecNumber>
    </recommendedName>
    <alternativeName>
        <fullName evidence="12">Cysteinyl-tRNA synthetase</fullName>
        <shortName evidence="12">CysRS</shortName>
    </alternativeName>
</protein>
<dbReference type="SUPFAM" id="SSF52374">
    <property type="entry name" value="Nucleotidylyl transferase"/>
    <property type="match status" value="1"/>
</dbReference>
<evidence type="ECO:0000256" key="5">
    <source>
        <dbReference type="ARBA" id="ARBA00022598"/>
    </source>
</evidence>
<dbReference type="PANTHER" id="PTHR10890">
    <property type="entry name" value="CYSTEINYL-TRNA SYNTHETASE"/>
    <property type="match status" value="1"/>
</dbReference>
<evidence type="ECO:0000256" key="6">
    <source>
        <dbReference type="ARBA" id="ARBA00022723"/>
    </source>
</evidence>
<feature type="binding site" evidence="12">
    <location>
        <position position="213"/>
    </location>
    <ligand>
        <name>Zn(2+)</name>
        <dbReference type="ChEBI" id="CHEBI:29105"/>
    </ligand>
</feature>
<keyword evidence="7 12" id="KW-0547">Nucleotide-binding</keyword>
<evidence type="ECO:0000256" key="7">
    <source>
        <dbReference type="ARBA" id="ARBA00022741"/>
    </source>
</evidence>
<dbReference type="InterPro" id="IPR014729">
    <property type="entry name" value="Rossmann-like_a/b/a_fold"/>
</dbReference>
<feature type="short sequence motif" description="'KMSKS' region" evidence="12">
    <location>
        <begin position="271"/>
        <end position="275"/>
    </location>
</feature>
<accession>A0ABT7QM54</accession>
<keyword evidence="15" id="KW-1185">Reference proteome</keyword>
<dbReference type="Proteomes" id="UP001168167">
    <property type="component" value="Unassembled WGS sequence"/>
</dbReference>
<reference evidence="14" key="1">
    <citation type="submission" date="2022-08" db="EMBL/GenBank/DDBJ databases">
        <authorList>
            <person name="Dzunkova M."/>
            <person name="La Clair J."/>
            <person name="Tyml T."/>
            <person name="Doud D."/>
            <person name="Schulz F."/>
            <person name="Piquer S."/>
            <person name="Porcel Sanchis D."/>
            <person name="Osborn A."/>
            <person name="Robinson D."/>
            <person name="Louie K.B."/>
            <person name="Bowen B.P."/>
            <person name="Bowers R."/>
            <person name="Lee J."/>
            <person name="Arnau Llombart V."/>
            <person name="Diaz Villanueva W."/>
            <person name="Gosliner T."/>
            <person name="Northen T."/>
            <person name="Cheng J.-F."/>
            <person name="Burkart M.D."/>
            <person name="Woyke T."/>
        </authorList>
    </citation>
    <scope>NUCLEOTIDE SEQUENCE</scope>
    <source>
        <strain evidence="14">Df01</strain>
    </source>
</reference>
<dbReference type="InterPro" id="IPR056411">
    <property type="entry name" value="CysS_C"/>
</dbReference>
<comment type="catalytic activity">
    <reaction evidence="12">
        <text>tRNA(Cys) + L-cysteine + ATP = L-cysteinyl-tRNA(Cys) + AMP + diphosphate</text>
        <dbReference type="Rhea" id="RHEA:17773"/>
        <dbReference type="Rhea" id="RHEA-COMP:9661"/>
        <dbReference type="Rhea" id="RHEA-COMP:9679"/>
        <dbReference type="ChEBI" id="CHEBI:30616"/>
        <dbReference type="ChEBI" id="CHEBI:33019"/>
        <dbReference type="ChEBI" id="CHEBI:35235"/>
        <dbReference type="ChEBI" id="CHEBI:78442"/>
        <dbReference type="ChEBI" id="CHEBI:78517"/>
        <dbReference type="ChEBI" id="CHEBI:456215"/>
        <dbReference type="EC" id="6.1.1.16"/>
    </reaction>
</comment>
<evidence type="ECO:0000256" key="12">
    <source>
        <dbReference type="HAMAP-Rule" id="MF_00041"/>
    </source>
</evidence>
<evidence type="ECO:0000256" key="2">
    <source>
        <dbReference type="ARBA" id="ARBA00005594"/>
    </source>
</evidence>
<name>A0ABT7QM54_9GAMM</name>
<dbReference type="EMBL" id="JANQAO010000003">
    <property type="protein sequence ID" value="MDM5147779.1"/>
    <property type="molecule type" value="Genomic_DNA"/>
</dbReference>
<dbReference type="SMART" id="SM00840">
    <property type="entry name" value="DALR_2"/>
    <property type="match status" value="1"/>
</dbReference>
<evidence type="ECO:0000256" key="8">
    <source>
        <dbReference type="ARBA" id="ARBA00022833"/>
    </source>
</evidence>
<dbReference type="InterPro" id="IPR024909">
    <property type="entry name" value="Cys-tRNA/MSH_ligase"/>
</dbReference>
<dbReference type="InterPro" id="IPR032678">
    <property type="entry name" value="tRNA-synt_1_cat_dom"/>
</dbReference>
<dbReference type="InterPro" id="IPR015273">
    <property type="entry name" value="Cys-tRNA-synt_Ia_DALR"/>
</dbReference>
<proteinExistence type="inferred from homology"/>
<evidence type="ECO:0000256" key="10">
    <source>
        <dbReference type="ARBA" id="ARBA00022917"/>
    </source>
</evidence>
<keyword evidence="9 12" id="KW-0067">ATP-binding</keyword>
<dbReference type="InterPro" id="IPR009080">
    <property type="entry name" value="tRNAsynth_Ia_anticodon-bd"/>
</dbReference>
<keyword evidence="4 12" id="KW-0963">Cytoplasm</keyword>
<gene>
    <name evidence="12 14" type="primary">cysS</name>
    <name evidence="14" type="ORF">NQX30_05280</name>
</gene>
<evidence type="ECO:0000256" key="1">
    <source>
        <dbReference type="ARBA" id="ARBA00004496"/>
    </source>
</evidence>
<feature type="binding site" evidence="12">
    <location>
        <position position="242"/>
    </location>
    <ligand>
        <name>Zn(2+)</name>
        <dbReference type="ChEBI" id="CHEBI:29105"/>
    </ligand>
</feature>
<organism evidence="14 15">
    <name type="scientific">Candidatus Doriopsillibacter californiensis</name>
    <dbReference type="NCBI Taxonomy" id="2970740"/>
    <lineage>
        <taxon>Bacteria</taxon>
        <taxon>Pseudomonadati</taxon>
        <taxon>Pseudomonadota</taxon>
        <taxon>Gammaproteobacteria</taxon>
        <taxon>Candidatus Tethybacterales</taxon>
        <taxon>Candidatus Persebacteraceae</taxon>
        <taxon>Candidatus Doriopsillibacter</taxon>
    </lineage>
</organism>
<comment type="caution">
    <text evidence="14">The sequence shown here is derived from an EMBL/GenBank/DDBJ whole genome shotgun (WGS) entry which is preliminary data.</text>
</comment>
<dbReference type="GO" id="GO:0004817">
    <property type="term" value="F:cysteine-tRNA ligase activity"/>
    <property type="evidence" value="ECO:0007669"/>
    <property type="project" value="UniProtKB-EC"/>
</dbReference>
<feature type="domain" description="Cysteinyl-tRNA synthetase class Ia DALR" evidence="13">
    <location>
        <begin position="344"/>
        <end position="400"/>
    </location>
</feature>